<dbReference type="GO" id="GO:0006355">
    <property type="term" value="P:regulation of DNA-templated transcription"/>
    <property type="evidence" value="ECO:0007669"/>
    <property type="project" value="InterPro"/>
</dbReference>
<reference evidence="4" key="1">
    <citation type="submission" date="2021-02" db="EMBL/GenBank/DDBJ databases">
        <authorList>
            <person name="Nowell W R."/>
        </authorList>
    </citation>
    <scope>NUCLEOTIDE SEQUENCE</scope>
</reference>
<evidence type="ECO:0000256" key="2">
    <source>
        <dbReference type="ARBA" id="ARBA00022803"/>
    </source>
</evidence>
<keyword evidence="1" id="KW-0677">Repeat</keyword>
<dbReference type="Pfam" id="PF13181">
    <property type="entry name" value="TPR_8"/>
    <property type="match status" value="1"/>
</dbReference>
<dbReference type="PANTHER" id="PTHR14027:SF2">
    <property type="entry name" value="RNA POLYMERASE-ASSOCIATED PROTEIN CTR9 HOMOLOG"/>
    <property type="match status" value="1"/>
</dbReference>
<sequence>AEQAREVEPAYANSILVTMRYNLARVCEASFEFDKAETLYKDILREHPKYVDCVLRLGCMARDRGQIYSASDWFKDALEINHNSPDAWTMIGNLHAAKQEWRPGQKKFERILHNPQTANDSYALISLGNIWLQTLYMPARDKDREKRHQARALQVYKVVLKNDNRNIWAANGVGCVLAHKGYLNEARDIFAQVREATADMPDVWLNIAHIYVEQKQYIPAVQMYENCLKKFYKYNNVEVLTYLARALVKGNRLQEAHNALLNARRVAPHDLTLMYNIALVQQKLAQEILKDENSTLNSVLKAIDQLRIAQKTFSWLGEHGDPHRLDLNQASQEARQCSDLLSQSGYHEIRARKKDEEEQLVRKKQDEERRKLREKQFQDAEERRRQEEERRQLEREKRQQFVERTKNLLTTAESQSTSEKPQRSTGGNKKVFLMRI</sequence>
<dbReference type="GO" id="GO:0000993">
    <property type="term" value="F:RNA polymerase II complex binding"/>
    <property type="evidence" value="ECO:0007669"/>
    <property type="project" value="TreeGrafter"/>
</dbReference>
<evidence type="ECO:0000256" key="1">
    <source>
        <dbReference type="ARBA" id="ARBA00022737"/>
    </source>
</evidence>
<proteinExistence type="predicted"/>
<dbReference type="FunFam" id="1.25.40.10:FF:000322">
    <property type="entry name" value="RNA polymerase-associated protein CTR9 homolog"/>
    <property type="match status" value="1"/>
</dbReference>
<keyword evidence="2" id="KW-0802">TPR repeat</keyword>
<name>A0A8S3C2J5_9BILA</name>
<dbReference type="InterPro" id="IPR011990">
    <property type="entry name" value="TPR-like_helical_dom_sf"/>
</dbReference>
<evidence type="ECO:0000313" key="4">
    <source>
        <dbReference type="EMBL" id="CAF4881055.1"/>
    </source>
</evidence>
<feature type="non-terminal residue" evidence="4">
    <location>
        <position position="1"/>
    </location>
</feature>
<accession>A0A8S3C2J5</accession>
<feature type="compositionally biased region" description="Polar residues" evidence="3">
    <location>
        <begin position="407"/>
        <end position="427"/>
    </location>
</feature>
<dbReference type="Proteomes" id="UP000681967">
    <property type="component" value="Unassembled WGS sequence"/>
</dbReference>
<evidence type="ECO:0000313" key="5">
    <source>
        <dbReference type="Proteomes" id="UP000681967"/>
    </source>
</evidence>
<organism evidence="4 5">
    <name type="scientific">Rotaria magnacalcarata</name>
    <dbReference type="NCBI Taxonomy" id="392030"/>
    <lineage>
        <taxon>Eukaryota</taxon>
        <taxon>Metazoa</taxon>
        <taxon>Spiralia</taxon>
        <taxon>Gnathifera</taxon>
        <taxon>Rotifera</taxon>
        <taxon>Eurotatoria</taxon>
        <taxon>Bdelloidea</taxon>
        <taxon>Philodinida</taxon>
        <taxon>Philodinidae</taxon>
        <taxon>Rotaria</taxon>
    </lineage>
</organism>
<protein>
    <recommendedName>
        <fullName evidence="6">RNA polymerase-associated protein CTR9-like protein</fullName>
    </recommendedName>
</protein>
<dbReference type="PANTHER" id="PTHR14027">
    <property type="entry name" value="RNA POLYMERASE-ASSOCIATED PROTEIN CTR9"/>
    <property type="match status" value="1"/>
</dbReference>
<dbReference type="InterPro" id="IPR031101">
    <property type="entry name" value="Ctr9"/>
</dbReference>
<dbReference type="SMART" id="SM00028">
    <property type="entry name" value="TPR"/>
    <property type="match status" value="4"/>
</dbReference>
<dbReference type="GO" id="GO:0016593">
    <property type="term" value="C:Cdc73/Paf1 complex"/>
    <property type="evidence" value="ECO:0007669"/>
    <property type="project" value="TreeGrafter"/>
</dbReference>
<comment type="caution">
    <text evidence="4">The sequence shown here is derived from an EMBL/GenBank/DDBJ whole genome shotgun (WGS) entry which is preliminary data.</text>
</comment>
<dbReference type="SUPFAM" id="SSF81901">
    <property type="entry name" value="HCP-like"/>
    <property type="match status" value="1"/>
</dbReference>
<evidence type="ECO:0008006" key="6">
    <source>
        <dbReference type="Google" id="ProtNLM"/>
    </source>
</evidence>
<evidence type="ECO:0000256" key="3">
    <source>
        <dbReference type="SAM" id="MobiDB-lite"/>
    </source>
</evidence>
<dbReference type="AlphaFoldDB" id="A0A8S3C2J5"/>
<dbReference type="EMBL" id="CAJOBH010161789">
    <property type="protein sequence ID" value="CAF4881055.1"/>
    <property type="molecule type" value="Genomic_DNA"/>
</dbReference>
<feature type="region of interest" description="Disordered" evidence="3">
    <location>
        <begin position="360"/>
        <end position="436"/>
    </location>
</feature>
<dbReference type="Gene3D" id="1.25.40.10">
    <property type="entry name" value="Tetratricopeptide repeat domain"/>
    <property type="match status" value="2"/>
</dbReference>
<dbReference type="GO" id="GO:0006368">
    <property type="term" value="P:transcription elongation by RNA polymerase II"/>
    <property type="evidence" value="ECO:0007669"/>
    <property type="project" value="TreeGrafter"/>
</dbReference>
<feature type="compositionally biased region" description="Basic and acidic residues" evidence="3">
    <location>
        <begin position="360"/>
        <end position="406"/>
    </location>
</feature>
<gene>
    <name evidence="4" type="ORF">BYL167_LOCUS51348</name>
</gene>
<dbReference type="InterPro" id="IPR019734">
    <property type="entry name" value="TPR_rpt"/>
</dbReference>